<evidence type="ECO:0000256" key="4">
    <source>
        <dbReference type="SAM" id="SignalP"/>
    </source>
</evidence>
<feature type="region of interest" description="Disordered" evidence="3">
    <location>
        <begin position="384"/>
        <end position="452"/>
    </location>
</feature>
<keyword evidence="4" id="KW-0732">Signal</keyword>
<dbReference type="STRING" id="720554.Clocl_3006"/>
<evidence type="ECO:0000256" key="1">
    <source>
        <dbReference type="ARBA" id="ARBA00004196"/>
    </source>
</evidence>
<evidence type="ECO:0000256" key="3">
    <source>
        <dbReference type="SAM" id="MobiDB-lite"/>
    </source>
</evidence>
<dbReference type="Proteomes" id="UP000005435">
    <property type="component" value="Chromosome"/>
</dbReference>
<sequence length="1001" mass="108092" precursor="true">MKKRFASVLLAVAMTISLLPAKVSAAFSDVQGHWAQAEIEKWSEKGIIHGYDGLFRPNESVTRAEMAVMLDRIMNYQEKADNVFNDLGQSWYTDAILRANAAGIMVGSNGNVRPEDNITREEAAVVVSKALRIETDKTDLKTGFKDNDLISAWAKEYVLALNKKGYVKGDLNGYFNPKANITRAEVVAILNNSIKALYTYAGEYSNEVIEGTVIINAPFVVLKNMEIKGDLIIAEGVGDGDVTLDNIKISGNTIVKGGGENSVYFNSVTVGGALVVNKVGGDIRIVASGTTRVSVATLESGAILITRDLVGGGIEKVVIPESIAKGQNIVLQGNFNSVENNASDITIEAKGKIENLILNEKTIISGEVEIKTVTTAEGADSVIKGETISGGQSNIEFTTPVDEKDNNGNGAGNNGGSGGGGSNSGNSGNNGGNGGGSGSGGNSGSDDGNDEEKICKVTFDTNGGSVVSAVYLNKGERLTLPEEPIKEGVDFIGWYIDAELTEKFDSSKPVTSDITLYAKWSGWQEPVAVDSRFAEGYPKASTNKGNTGIDIGIKLKGASFENPMEVFMVVNYINSNWDTIDSTAVIHGHSGSGDNLIIVDDAPYIKITDEEEHVVSSNLYIGGTRSVKIYFVIRDTSKTSATPTMIEFTGEITAELDQWPPYLLNAYINNARDKVILHFSEELDTVSVPQPEDFTLSRASVADSVYSVQSVNIYNTGNHNGISRVELTLSEPVGDVDDLLVSYNGKKLRDVAAAPNIVNPIVDRSVSAAGLSVKSVDVSHNGQYIWIDIDKSVYMERNKYINVILKYGADASSASTLQEGKDYIESTSYATDGSGMEVTLKLLKEPKLIEGYKYFITFDPNGLKDYAGDDIPVLSAIGVPNETSESEIIPKVVYQTSSKRLLITFPKDSNIKNSGFSACFLILTVGGKKYNLRGYAFYDSYDNSINLRQENIPLDMDSVDWQNAKISYTLDTHPEVGVWHRLTFMTGMPYQGFNDVSITVE</sequence>
<dbReference type="HOGENOM" id="CLU_302836_0_0_9"/>
<organism evidence="6 7">
    <name type="scientific">Acetivibrio clariflavus (strain DSM 19732 / NBRC 101661 / EBR45)</name>
    <name type="common">Clostridium clariflavum</name>
    <dbReference type="NCBI Taxonomy" id="720554"/>
    <lineage>
        <taxon>Bacteria</taxon>
        <taxon>Bacillati</taxon>
        <taxon>Bacillota</taxon>
        <taxon>Clostridia</taxon>
        <taxon>Eubacteriales</taxon>
        <taxon>Oscillospiraceae</taxon>
        <taxon>Acetivibrio</taxon>
    </lineage>
</organism>
<dbReference type="AlphaFoldDB" id="G8LUB1"/>
<dbReference type="EMBL" id="CP003065">
    <property type="protein sequence ID" value="AEV69543.1"/>
    <property type="molecule type" value="Genomic_DNA"/>
</dbReference>
<evidence type="ECO:0000313" key="7">
    <source>
        <dbReference type="Proteomes" id="UP000005435"/>
    </source>
</evidence>
<dbReference type="PROSITE" id="PS51272">
    <property type="entry name" value="SLH"/>
    <property type="match status" value="2"/>
</dbReference>
<dbReference type="eggNOG" id="COG4124">
    <property type="taxonomic scope" value="Bacteria"/>
</dbReference>
<feature type="chain" id="PRO_5003511548" evidence="4">
    <location>
        <begin position="26"/>
        <end position="1001"/>
    </location>
</feature>
<dbReference type="InterPro" id="IPR001119">
    <property type="entry name" value="SLH_dom"/>
</dbReference>
<feature type="domain" description="SLH" evidence="5">
    <location>
        <begin position="141"/>
        <end position="204"/>
    </location>
</feature>
<reference evidence="6 7" key="2">
    <citation type="journal article" date="2012" name="Stand. Genomic Sci.">
        <title>Complete Genome Sequence of Clostridium clariflavum DSM 19732.</title>
        <authorList>
            <person name="Izquierdo J.A."/>
            <person name="Goodwin L."/>
            <person name="Davenport K.W."/>
            <person name="Teshima H."/>
            <person name="Bruce D."/>
            <person name="Detter C."/>
            <person name="Tapia R."/>
            <person name="Han S."/>
            <person name="Land M."/>
            <person name="Hauser L."/>
            <person name="Jeffries C.D."/>
            <person name="Han J."/>
            <person name="Pitluck S."/>
            <person name="Nolan M."/>
            <person name="Chen A."/>
            <person name="Huntemann M."/>
            <person name="Mavromatis K."/>
            <person name="Mikhailova N."/>
            <person name="Liolios K."/>
            <person name="Woyke T."/>
            <person name="Lynd L.R."/>
        </authorList>
    </citation>
    <scope>NUCLEOTIDE SEQUENCE [LARGE SCALE GENOMIC DNA]</scope>
    <source>
        <strain evidence="7">DSM 19732 / NBRC 101661 / EBR45</strain>
    </source>
</reference>
<name>G8LUB1_ACECE</name>
<feature type="signal peptide" evidence="4">
    <location>
        <begin position="1"/>
        <end position="25"/>
    </location>
</feature>
<comment type="subcellular location">
    <subcellularLocation>
        <location evidence="1">Cell envelope</location>
    </subcellularLocation>
</comment>
<dbReference type="PANTHER" id="PTHR43308">
    <property type="entry name" value="OUTER MEMBRANE PROTEIN ALPHA-RELATED"/>
    <property type="match status" value="1"/>
</dbReference>
<dbReference type="eggNOG" id="COG5492">
    <property type="taxonomic scope" value="Bacteria"/>
</dbReference>
<evidence type="ECO:0000313" key="6">
    <source>
        <dbReference type="EMBL" id="AEV69543.1"/>
    </source>
</evidence>
<dbReference type="InterPro" id="IPR051465">
    <property type="entry name" value="Cell_Envelope_Struct_Comp"/>
</dbReference>
<feature type="compositionally biased region" description="Gly residues" evidence="3">
    <location>
        <begin position="409"/>
        <end position="443"/>
    </location>
</feature>
<dbReference type="KEGG" id="ccl:Clocl_3006"/>
<dbReference type="Pfam" id="PF00395">
    <property type="entry name" value="SLH"/>
    <property type="match status" value="3"/>
</dbReference>
<dbReference type="Pfam" id="PF09479">
    <property type="entry name" value="Flg_new"/>
    <property type="match status" value="1"/>
</dbReference>
<reference evidence="7" key="1">
    <citation type="submission" date="2011-12" db="EMBL/GenBank/DDBJ databases">
        <title>Complete sequence of Clostridium clariflavum DSM 19732.</title>
        <authorList>
            <consortium name="US DOE Joint Genome Institute"/>
            <person name="Lucas S."/>
            <person name="Han J."/>
            <person name="Lapidus A."/>
            <person name="Cheng J.-F."/>
            <person name="Goodwin L."/>
            <person name="Pitluck S."/>
            <person name="Peters L."/>
            <person name="Teshima H."/>
            <person name="Detter J.C."/>
            <person name="Han C."/>
            <person name="Tapia R."/>
            <person name="Land M."/>
            <person name="Hauser L."/>
            <person name="Kyrpides N."/>
            <person name="Ivanova N."/>
            <person name="Pagani I."/>
            <person name="Kitzmiller T."/>
            <person name="Lynd L."/>
            <person name="Izquierdo J."/>
            <person name="Woyke T."/>
        </authorList>
    </citation>
    <scope>NUCLEOTIDE SEQUENCE [LARGE SCALE GENOMIC DNA]</scope>
    <source>
        <strain evidence="7">DSM 19732 / NBRC 101661 / EBR45</strain>
    </source>
</reference>
<dbReference type="GO" id="GO:0030313">
    <property type="term" value="C:cell envelope"/>
    <property type="evidence" value="ECO:0007669"/>
    <property type="project" value="UniProtKB-SubCell"/>
</dbReference>
<dbReference type="Gene3D" id="2.60.40.4270">
    <property type="entry name" value="Listeria-Bacteroides repeat domain"/>
    <property type="match status" value="1"/>
</dbReference>
<dbReference type="RefSeq" id="WP_014256089.1">
    <property type="nucleotide sequence ID" value="NC_016627.1"/>
</dbReference>
<feature type="domain" description="SLH" evidence="5">
    <location>
        <begin position="22"/>
        <end position="84"/>
    </location>
</feature>
<evidence type="ECO:0000256" key="2">
    <source>
        <dbReference type="ARBA" id="ARBA00022737"/>
    </source>
</evidence>
<dbReference type="PANTHER" id="PTHR43308:SF5">
    <property type="entry name" value="S-LAYER PROTEIN _ PEPTIDOGLYCAN ENDO-BETA-N-ACETYLGLUCOSAMINIDASE"/>
    <property type="match status" value="1"/>
</dbReference>
<gene>
    <name evidence="6" type="ordered locus">Clocl_3006</name>
</gene>
<proteinExistence type="predicted"/>
<keyword evidence="2" id="KW-0677">Repeat</keyword>
<dbReference type="InterPro" id="IPR042229">
    <property type="entry name" value="Listeria/Bacterioides_rpt_sf"/>
</dbReference>
<dbReference type="InterPro" id="IPR013378">
    <property type="entry name" value="InlB-like_B-rpt"/>
</dbReference>
<accession>G8LUB1</accession>
<dbReference type="OrthoDB" id="174569at2"/>
<protein>
    <submittedName>
        <fullName evidence="6">Beta-propeller domain-containing protein, methanol dehydrogenase</fullName>
    </submittedName>
</protein>
<evidence type="ECO:0000259" key="5">
    <source>
        <dbReference type="PROSITE" id="PS51272"/>
    </source>
</evidence>
<keyword evidence="7" id="KW-1185">Reference proteome</keyword>